<keyword evidence="5 7" id="KW-0472">Membrane</keyword>
<keyword evidence="6" id="KW-0813">Transport</keyword>
<comment type="similarity">
    <text evidence="6">Belongs to the exbB/tolQ family.</text>
</comment>
<evidence type="ECO:0000256" key="3">
    <source>
        <dbReference type="ARBA" id="ARBA00022692"/>
    </source>
</evidence>
<keyword evidence="4 7" id="KW-1133">Transmembrane helix</keyword>
<dbReference type="OrthoDB" id="9809716at2"/>
<protein>
    <submittedName>
        <fullName evidence="9">Peptide transporter TolQ</fullName>
    </submittedName>
</protein>
<evidence type="ECO:0000256" key="5">
    <source>
        <dbReference type="ARBA" id="ARBA00023136"/>
    </source>
</evidence>
<keyword evidence="6" id="KW-0653">Protein transport</keyword>
<dbReference type="AlphaFoldDB" id="A0A1C3EJG8"/>
<feature type="transmembrane region" description="Helical" evidence="7">
    <location>
        <begin position="40"/>
        <end position="61"/>
    </location>
</feature>
<evidence type="ECO:0000256" key="1">
    <source>
        <dbReference type="ARBA" id="ARBA00004651"/>
    </source>
</evidence>
<gene>
    <name evidence="9" type="ORF">A6X21_18740</name>
</gene>
<dbReference type="GO" id="GO:0017038">
    <property type="term" value="P:protein import"/>
    <property type="evidence" value="ECO:0007669"/>
    <property type="project" value="TreeGrafter"/>
</dbReference>
<evidence type="ECO:0000256" key="7">
    <source>
        <dbReference type="SAM" id="Phobius"/>
    </source>
</evidence>
<evidence type="ECO:0000313" key="9">
    <source>
        <dbReference type="EMBL" id="ODA33387.1"/>
    </source>
</evidence>
<evidence type="ECO:0000256" key="4">
    <source>
        <dbReference type="ARBA" id="ARBA00022989"/>
    </source>
</evidence>
<evidence type="ECO:0000256" key="2">
    <source>
        <dbReference type="ARBA" id="ARBA00022475"/>
    </source>
</evidence>
<feature type="transmembrane region" description="Helical" evidence="7">
    <location>
        <begin position="214"/>
        <end position="236"/>
    </location>
</feature>
<dbReference type="PANTHER" id="PTHR30625:SF17">
    <property type="entry name" value="TOLQ-RELATED"/>
    <property type="match status" value="1"/>
</dbReference>
<reference evidence="9 10" key="1">
    <citation type="submission" date="2016-05" db="EMBL/GenBank/DDBJ databases">
        <title>Genomic and physiological characterization of Planctopirus sp. isolated from fresh water lake.</title>
        <authorList>
            <person name="Subhash Y."/>
            <person name="Ramana C."/>
        </authorList>
    </citation>
    <scope>NUCLEOTIDE SEQUENCE [LARGE SCALE GENOMIC DNA]</scope>
    <source>
        <strain evidence="9 10">JC280</strain>
    </source>
</reference>
<dbReference type="InterPro" id="IPR050790">
    <property type="entry name" value="ExbB/TolQ_transport"/>
</dbReference>
<dbReference type="EMBL" id="LYDR01000055">
    <property type="protein sequence ID" value="ODA33387.1"/>
    <property type="molecule type" value="Genomic_DNA"/>
</dbReference>
<sequence>MVVGKNSLSTSPVHHGSTFTSLNHSAVLARGAPLNRRWTAFWLVCAIVVTGMGTGLFSSGADLLGVDLPGTSLALAQDEAAAPAAGGGAADPAADVLAQRKQESFLAWMIRASGIFGFLIMLVSFVMVALIMMLFLQIRKVNYIPADFVEDFEEKLNARDYPGAYELAKSDDSFVARVLAAGMARLARGYEEVENAMQEVGDDEALGMEQKIGYLALIGSVAPMLGLLGTVQGMVLSFQVIATSTQQPKPYELADGIATALFTTLEGLVVAIPAIVAFTVYKNRFARFMFEASVISEGLMSRFSGMKPQAAPAAPAAQAARPAAAAPAAAPQG</sequence>
<proteinExistence type="inferred from homology"/>
<comment type="caution">
    <text evidence="9">The sequence shown here is derived from an EMBL/GenBank/DDBJ whole genome shotgun (WGS) entry which is preliminary data.</text>
</comment>
<comment type="subcellular location">
    <subcellularLocation>
        <location evidence="1">Cell membrane</location>
        <topology evidence="1">Multi-pass membrane protein</topology>
    </subcellularLocation>
    <subcellularLocation>
        <location evidence="6">Membrane</location>
        <topology evidence="6">Multi-pass membrane protein</topology>
    </subcellularLocation>
</comment>
<dbReference type="GO" id="GO:0005886">
    <property type="term" value="C:plasma membrane"/>
    <property type="evidence" value="ECO:0007669"/>
    <property type="project" value="UniProtKB-SubCell"/>
</dbReference>
<feature type="transmembrane region" description="Helical" evidence="7">
    <location>
        <begin position="115"/>
        <end position="136"/>
    </location>
</feature>
<feature type="domain" description="MotA/TolQ/ExbB proton channel" evidence="8">
    <location>
        <begin position="173"/>
        <end position="289"/>
    </location>
</feature>
<dbReference type="Pfam" id="PF01618">
    <property type="entry name" value="MotA_ExbB"/>
    <property type="match status" value="1"/>
</dbReference>
<dbReference type="PANTHER" id="PTHR30625">
    <property type="entry name" value="PROTEIN TOLQ"/>
    <property type="match status" value="1"/>
</dbReference>
<dbReference type="STRING" id="1841610.A6X21_18740"/>
<organism evidence="9 10">
    <name type="scientific">Planctopirus hydrillae</name>
    <dbReference type="NCBI Taxonomy" id="1841610"/>
    <lineage>
        <taxon>Bacteria</taxon>
        <taxon>Pseudomonadati</taxon>
        <taxon>Planctomycetota</taxon>
        <taxon>Planctomycetia</taxon>
        <taxon>Planctomycetales</taxon>
        <taxon>Planctomycetaceae</taxon>
        <taxon>Planctopirus</taxon>
    </lineage>
</organism>
<feature type="transmembrane region" description="Helical" evidence="7">
    <location>
        <begin position="256"/>
        <end position="281"/>
    </location>
</feature>
<name>A0A1C3EJG8_9PLAN</name>
<evidence type="ECO:0000259" key="8">
    <source>
        <dbReference type="Pfam" id="PF01618"/>
    </source>
</evidence>
<dbReference type="InterPro" id="IPR002898">
    <property type="entry name" value="MotA_ExbB_proton_chnl"/>
</dbReference>
<keyword evidence="10" id="KW-1185">Reference proteome</keyword>
<keyword evidence="3 7" id="KW-0812">Transmembrane</keyword>
<keyword evidence="2" id="KW-1003">Cell membrane</keyword>
<evidence type="ECO:0000313" key="10">
    <source>
        <dbReference type="Proteomes" id="UP000094828"/>
    </source>
</evidence>
<evidence type="ECO:0000256" key="6">
    <source>
        <dbReference type="RuleBase" id="RU004057"/>
    </source>
</evidence>
<accession>A0A1C3EJG8</accession>
<dbReference type="Proteomes" id="UP000094828">
    <property type="component" value="Unassembled WGS sequence"/>
</dbReference>